<protein>
    <submittedName>
        <fullName evidence="3">Glycosyltransferase</fullName>
    </submittedName>
</protein>
<evidence type="ECO:0000313" key="4">
    <source>
        <dbReference type="Proteomes" id="UP000469430"/>
    </source>
</evidence>
<dbReference type="RefSeq" id="WP_161390943.1">
    <property type="nucleotide sequence ID" value="NZ_JBHSCP010000001.1"/>
</dbReference>
<sequence>MPTICIDCRYIGPRPSGIAEAVQGLVDFVPGLAPDLNFLLLKHPSRSAPLTRAENVREIAVHQAANGPATMWWLPQVVDLSGVDLFHATFNTMPARLKMPCVTTVHDIMWLTNPRWCNPAPYGRIEQAFYAHGIGRALREAAAIASVSEASRREIVAHAPQAADRAFITRSGVSPDFHPVARDPGILRTLGMAPDRRFVLVVGQYAPYKNHDGAMRGFAAAFRERDDIDLVFVQRMGAHSHRLKYLADQLGIASRVRLLGPVERTEMVQLYSAAAALLHPSLCEGFGNPLAEAMACGCPVVTSDISAMPEVTAGAANLAPPRDPAAMAAALCEAVDDPARASAMRRAGIARAAELSWRAFAQANLDIYRRVLGSA</sequence>
<evidence type="ECO:0000313" key="3">
    <source>
        <dbReference type="EMBL" id="MXO99198.1"/>
    </source>
</evidence>
<evidence type="ECO:0000259" key="2">
    <source>
        <dbReference type="Pfam" id="PF00534"/>
    </source>
</evidence>
<dbReference type="GO" id="GO:0009103">
    <property type="term" value="P:lipopolysaccharide biosynthetic process"/>
    <property type="evidence" value="ECO:0007669"/>
    <property type="project" value="TreeGrafter"/>
</dbReference>
<accession>A0A6I4TX19</accession>
<dbReference type="InterPro" id="IPR001296">
    <property type="entry name" value="Glyco_trans_1"/>
</dbReference>
<dbReference type="Gene3D" id="3.40.50.2000">
    <property type="entry name" value="Glycogen Phosphorylase B"/>
    <property type="match status" value="2"/>
</dbReference>
<keyword evidence="1 3" id="KW-0808">Transferase</keyword>
<dbReference type="AlphaFoldDB" id="A0A6I4TX19"/>
<dbReference type="GO" id="GO:0016757">
    <property type="term" value="F:glycosyltransferase activity"/>
    <property type="evidence" value="ECO:0007669"/>
    <property type="project" value="InterPro"/>
</dbReference>
<dbReference type="OrthoDB" id="9801573at2"/>
<proteinExistence type="predicted"/>
<dbReference type="CDD" id="cd03809">
    <property type="entry name" value="GT4_MtfB-like"/>
    <property type="match status" value="1"/>
</dbReference>
<evidence type="ECO:0000256" key="1">
    <source>
        <dbReference type="ARBA" id="ARBA00022679"/>
    </source>
</evidence>
<dbReference type="EMBL" id="WTYJ01000002">
    <property type="protein sequence ID" value="MXO99198.1"/>
    <property type="molecule type" value="Genomic_DNA"/>
</dbReference>
<dbReference type="PANTHER" id="PTHR46401">
    <property type="entry name" value="GLYCOSYLTRANSFERASE WBBK-RELATED"/>
    <property type="match status" value="1"/>
</dbReference>
<dbReference type="SUPFAM" id="SSF53756">
    <property type="entry name" value="UDP-Glycosyltransferase/glycogen phosphorylase"/>
    <property type="match status" value="1"/>
</dbReference>
<organism evidence="3 4">
    <name type="scientific">Croceibacterium xixiisoli</name>
    <dbReference type="NCBI Taxonomy" id="1476466"/>
    <lineage>
        <taxon>Bacteria</taxon>
        <taxon>Pseudomonadati</taxon>
        <taxon>Pseudomonadota</taxon>
        <taxon>Alphaproteobacteria</taxon>
        <taxon>Sphingomonadales</taxon>
        <taxon>Erythrobacteraceae</taxon>
        <taxon>Croceibacterium</taxon>
    </lineage>
</organism>
<keyword evidence="4" id="KW-1185">Reference proteome</keyword>
<dbReference type="Pfam" id="PF00534">
    <property type="entry name" value="Glycos_transf_1"/>
    <property type="match status" value="1"/>
</dbReference>
<dbReference type="PANTHER" id="PTHR46401:SF2">
    <property type="entry name" value="GLYCOSYLTRANSFERASE WBBK-RELATED"/>
    <property type="match status" value="1"/>
</dbReference>
<reference evidence="3 4" key="1">
    <citation type="submission" date="2019-12" db="EMBL/GenBank/DDBJ databases">
        <title>Genomic-based taxomic classification of the family Erythrobacteraceae.</title>
        <authorList>
            <person name="Xu L."/>
        </authorList>
    </citation>
    <scope>NUCLEOTIDE SEQUENCE [LARGE SCALE GENOMIC DNA]</scope>
    <source>
        <strain evidence="3 4">S36</strain>
    </source>
</reference>
<dbReference type="Proteomes" id="UP000469430">
    <property type="component" value="Unassembled WGS sequence"/>
</dbReference>
<name>A0A6I4TX19_9SPHN</name>
<comment type="caution">
    <text evidence="3">The sequence shown here is derived from an EMBL/GenBank/DDBJ whole genome shotgun (WGS) entry which is preliminary data.</text>
</comment>
<gene>
    <name evidence="3" type="ORF">GRI97_09370</name>
</gene>
<feature type="domain" description="Glycosyl transferase family 1" evidence="2">
    <location>
        <begin position="193"/>
        <end position="348"/>
    </location>
</feature>